<comment type="caution">
    <text evidence="10">The sequence shown here is derived from an EMBL/GenBank/DDBJ whole genome shotgun (WGS) entry which is preliminary data.</text>
</comment>
<keyword evidence="5 7" id="KW-0472">Membrane</keyword>
<organism evidence="10 11">
    <name type="scientific">Porites lobata</name>
    <dbReference type="NCBI Taxonomy" id="104759"/>
    <lineage>
        <taxon>Eukaryota</taxon>
        <taxon>Metazoa</taxon>
        <taxon>Cnidaria</taxon>
        <taxon>Anthozoa</taxon>
        <taxon>Hexacorallia</taxon>
        <taxon>Scleractinia</taxon>
        <taxon>Fungiina</taxon>
        <taxon>Poritidae</taxon>
        <taxon>Porites</taxon>
    </lineage>
</organism>
<dbReference type="Proteomes" id="UP001159405">
    <property type="component" value="Unassembled WGS sequence"/>
</dbReference>
<proteinExistence type="inferred from homology"/>
<keyword evidence="6 7" id="KW-0012">Acyltransferase</keyword>
<evidence type="ECO:0000256" key="1">
    <source>
        <dbReference type="ARBA" id="ARBA00004141"/>
    </source>
</evidence>
<feature type="transmembrane region" description="Helical" evidence="7">
    <location>
        <begin position="202"/>
        <end position="230"/>
    </location>
</feature>
<evidence type="ECO:0000256" key="5">
    <source>
        <dbReference type="ARBA" id="ARBA00023136"/>
    </source>
</evidence>
<keyword evidence="11" id="KW-1185">Reference proteome</keyword>
<dbReference type="InterPro" id="IPR039859">
    <property type="entry name" value="PFA4/ZDH16/20/ERF2-like"/>
</dbReference>
<dbReference type="PANTHER" id="PTHR22883:SF483">
    <property type="entry name" value="PALMITOYLTRANSFERASE"/>
    <property type="match status" value="1"/>
</dbReference>
<comment type="domain">
    <text evidence="7">The DHHC domain is required for palmitoyltransferase activity.</text>
</comment>
<evidence type="ECO:0000256" key="8">
    <source>
        <dbReference type="SAM" id="MobiDB-lite"/>
    </source>
</evidence>
<dbReference type="InterPro" id="IPR001594">
    <property type="entry name" value="Palmitoyltrfase_DHHC"/>
</dbReference>
<evidence type="ECO:0000259" key="9">
    <source>
        <dbReference type="Pfam" id="PF01529"/>
    </source>
</evidence>
<evidence type="ECO:0000256" key="7">
    <source>
        <dbReference type="RuleBase" id="RU079119"/>
    </source>
</evidence>
<evidence type="ECO:0000313" key="11">
    <source>
        <dbReference type="Proteomes" id="UP001159405"/>
    </source>
</evidence>
<evidence type="ECO:0000256" key="6">
    <source>
        <dbReference type="ARBA" id="ARBA00023315"/>
    </source>
</evidence>
<feature type="transmembrane region" description="Helical" evidence="7">
    <location>
        <begin position="264"/>
        <end position="291"/>
    </location>
</feature>
<comment type="similarity">
    <text evidence="7">Belongs to the DHHC palmitoyltransferase family.</text>
</comment>
<keyword evidence="4 7" id="KW-1133">Transmembrane helix</keyword>
<dbReference type="EMBL" id="CALNXK010000071">
    <property type="protein sequence ID" value="CAH3143595.1"/>
    <property type="molecule type" value="Genomic_DNA"/>
</dbReference>
<evidence type="ECO:0000256" key="3">
    <source>
        <dbReference type="ARBA" id="ARBA00022692"/>
    </source>
</evidence>
<evidence type="ECO:0000256" key="2">
    <source>
        <dbReference type="ARBA" id="ARBA00022679"/>
    </source>
</evidence>
<sequence>MMDFLLMAFLYTVSFVTISYIVIAGKYEYHRNGWIGLMRRNLLSAMYLAGSAFERCVPVSIIRGISNITNYILFTRNPCVQLLYGFLVIGGSSIYTFKVIPFFDKINAFSVVEYVFIAINVTFFWICSTKDPGAITAAHHAEYMKDYEPDGVYYSTAQECYTCKLVKPARSKHCSICDVCISRFDHHCSWVNNCIGKRNYKLFLGFIISTAILCLYTTFVVTVVFAYIVVSDGLMTMKYVDLDGRHYTASIRILTQYLLVHYPLLAILFLTVSLFGLAMSGFSLFHFYLVLTNQTTNEFCKRFFPAKHRIRLSRQPRGHGSRNKVAKRRTGTDKHDPAQVTQKITETPWQISTPYNKGVWKNIREVLIQT</sequence>
<name>A0ABN8PH73_9CNID</name>
<feature type="transmembrane region" description="Helical" evidence="7">
    <location>
        <begin position="82"/>
        <end position="100"/>
    </location>
</feature>
<feature type="compositionally biased region" description="Basic residues" evidence="8">
    <location>
        <begin position="315"/>
        <end position="329"/>
    </location>
</feature>
<accession>A0ABN8PH73</accession>
<keyword evidence="2 7" id="KW-0808">Transferase</keyword>
<feature type="region of interest" description="Disordered" evidence="8">
    <location>
        <begin position="315"/>
        <end position="339"/>
    </location>
</feature>
<evidence type="ECO:0000256" key="4">
    <source>
        <dbReference type="ARBA" id="ARBA00022989"/>
    </source>
</evidence>
<comment type="catalytic activity">
    <reaction evidence="7">
        <text>L-cysteinyl-[protein] + hexadecanoyl-CoA = S-hexadecanoyl-L-cysteinyl-[protein] + CoA</text>
        <dbReference type="Rhea" id="RHEA:36683"/>
        <dbReference type="Rhea" id="RHEA-COMP:10131"/>
        <dbReference type="Rhea" id="RHEA-COMP:11032"/>
        <dbReference type="ChEBI" id="CHEBI:29950"/>
        <dbReference type="ChEBI" id="CHEBI:57287"/>
        <dbReference type="ChEBI" id="CHEBI:57379"/>
        <dbReference type="ChEBI" id="CHEBI:74151"/>
        <dbReference type="EC" id="2.3.1.225"/>
    </reaction>
</comment>
<dbReference type="Pfam" id="PF01529">
    <property type="entry name" value="DHHC"/>
    <property type="match status" value="1"/>
</dbReference>
<dbReference type="EC" id="2.3.1.225" evidence="7"/>
<dbReference type="PROSITE" id="PS50216">
    <property type="entry name" value="DHHC"/>
    <property type="match status" value="1"/>
</dbReference>
<feature type="transmembrane region" description="Helical" evidence="7">
    <location>
        <begin position="106"/>
        <end position="126"/>
    </location>
</feature>
<protein>
    <recommendedName>
        <fullName evidence="7">Palmitoyltransferase</fullName>
        <ecNumber evidence="7">2.3.1.225</ecNumber>
    </recommendedName>
</protein>
<feature type="transmembrane region" description="Helical" evidence="7">
    <location>
        <begin position="6"/>
        <end position="29"/>
    </location>
</feature>
<comment type="subcellular location">
    <subcellularLocation>
        <location evidence="1">Membrane</location>
        <topology evidence="1">Multi-pass membrane protein</topology>
    </subcellularLocation>
</comment>
<evidence type="ECO:0000313" key="10">
    <source>
        <dbReference type="EMBL" id="CAH3143595.1"/>
    </source>
</evidence>
<reference evidence="10 11" key="1">
    <citation type="submission" date="2022-05" db="EMBL/GenBank/DDBJ databases">
        <authorList>
            <consortium name="Genoscope - CEA"/>
            <person name="William W."/>
        </authorList>
    </citation>
    <scope>NUCLEOTIDE SEQUENCE [LARGE SCALE GENOMIC DNA]</scope>
</reference>
<feature type="domain" description="Palmitoyltransferase DHHC" evidence="9">
    <location>
        <begin position="157"/>
        <end position="301"/>
    </location>
</feature>
<gene>
    <name evidence="10" type="ORF">PLOB_00043504</name>
</gene>
<dbReference type="PANTHER" id="PTHR22883">
    <property type="entry name" value="ZINC FINGER DHHC DOMAIN CONTAINING PROTEIN"/>
    <property type="match status" value="1"/>
</dbReference>
<keyword evidence="3 7" id="KW-0812">Transmembrane</keyword>